<evidence type="ECO:0000313" key="6">
    <source>
        <dbReference type="EMBL" id="SDH62677.1"/>
    </source>
</evidence>
<dbReference type="InterPro" id="IPR017867">
    <property type="entry name" value="Tyr_phospatase_low_mol_wt"/>
</dbReference>
<dbReference type="InterPro" id="IPR023485">
    <property type="entry name" value="Ptyr_pPase"/>
</dbReference>
<evidence type="ECO:0000313" key="7">
    <source>
        <dbReference type="Proteomes" id="UP000199009"/>
    </source>
</evidence>
<dbReference type="Gene3D" id="3.40.50.2300">
    <property type="match status" value="1"/>
</dbReference>
<dbReference type="OrthoDB" id="9784339at2"/>
<dbReference type="InterPro" id="IPR050438">
    <property type="entry name" value="LMW_PTPase"/>
</dbReference>
<evidence type="ECO:0000256" key="1">
    <source>
        <dbReference type="ARBA" id="ARBA00011063"/>
    </source>
</evidence>
<evidence type="ECO:0000256" key="3">
    <source>
        <dbReference type="ARBA" id="ARBA00022912"/>
    </source>
</evidence>
<accession>A0A1G8DYD3</accession>
<dbReference type="Pfam" id="PF01451">
    <property type="entry name" value="LMWPc"/>
    <property type="match status" value="1"/>
</dbReference>
<feature type="active site" description="Nucleophile" evidence="4">
    <location>
        <position position="9"/>
    </location>
</feature>
<evidence type="ECO:0000256" key="2">
    <source>
        <dbReference type="ARBA" id="ARBA00022801"/>
    </source>
</evidence>
<dbReference type="SUPFAM" id="SSF52788">
    <property type="entry name" value="Phosphotyrosine protein phosphatases I"/>
    <property type="match status" value="1"/>
</dbReference>
<dbReference type="EMBL" id="LT629692">
    <property type="protein sequence ID" value="SDH62677.1"/>
    <property type="molecule type" value="Genomic_DNA"/>
</dbReference>
<keyword evidence="3" id="KW-0904">Protein phosphatase</keyword>
<dbReference type="InterPro" id="IPR036196">
    <property type="entry name" value="Ptyr_pPase_sf"/>
</dbReference>
<keyword evidence="7" id="KW-1185">Reference proteome</keyword>
<dbReference type="AlphaFoldDB" id="A0A1G8DYD3"/>
<dbReference type="STRING" id="370764.SAMN04489810_3484"/>
<evidence type="ECO:0000256" key="4">
    <source>
        <dbReference type="PIRSR" id="PIRSR617867-1"/>
    </source>
</evidence>
<protein>
    <submittedName>
        <fullName evidence="6">Protein-tyrosine phosphatase</fullName>
    </submittedName>
</protein>
<dbReference type="PANTHER" id="PTHR11717:SF31">
    <property type="entry name" value="LOW MOLECULAR WEIGHT PROTEIN-TYROSINE-PHOSPHATASE ETP-RELATED"/>
    <property type="match status" value="1"/>
</dbReference>
<dbReference type="Proteomes" id="UP000199009">
    <property type="component" value="Chromosome I"/>
</dbReference>
<reference evidence="6 7" key="1">
    <citation type="submission" date="2016-10" db="EMBL/GenBank/DDBJ databases">
        <authorList>
            <person name="de Groot N.N."/>
        </authorList>
    </citation>
    <scope>NUCLEOTIDE SEQUENCE [LARGE SCALE GENOMIC DNA]</scope>
    <source>
        <strain evidence="6 7">DSM 23142</strain>
    </source>
</reference>
<dbReference type="GO" id="GO:0004725">
    <property type="term" value="F:protein tyrosine phosphatase activity"/>
    <property type="evidence" value="ECO:0007669"/>
    <property type="project" value="InterPro"/>
</dbReference>
<dbReference type="PANTHER" id="PTHR11717">
    <property type="entry name" value="LOW MOLECULAR WEIGHT PROTEIN TYROSINE PHOSPHATASE"/>
    <property type="match status" value="1"/>
</dbReference>
<organism evidence="6 7">
    <name type="scientific">Microbacterium pygmaeum</name>
    <dbReference type="NCBI Taxonomy" id="370764"/>
    <lineage>
        <taxon>Bacteria</taxon>
        <taxon>Bacillati</taxon>
        <taxon>Actinomycetota</taxon>
        <taxon>Actinomycetes</taxon>
        <taxon>Micrococcales</taxon>
        <taxon>Microbacteriaceae</taxon>
        <taxon>Microbacterium</taxon>
    </lineage>
</organism>
<dbReference type="PRINTS" id="PR00719">
    <property type="entry name" value="LMWPTPASE"/>
</dbReference>
<feature type="domain" description="Phosphotyrosine protein phosphatase I" evidence="5">
    <location>
        <begin position="3"/>
        <end position="192"/>
    </location>
</feature>
<proteinExistence type="inferred from homology"/>
<name>A0A1G8DYD3_9MICO</name>
<feature type="active site" evidence="4">
    <location>
        <position position="15"/>
    </location>
</feature>
<evidence type="ECO:0000259" key="5">
    <source>
        <dbReference type="SMART" id="SM00226"/>
    </source>
</evidence>
<sequence>MAFRILTVCTGNICRSPLAAQLLRARLAPLGVIVESAGVGALAGEGMPAPARQIAERLGVTDATDHLGRQLTADHLREADLILAMARDHRRAIVELLPAATRKTFTVRELARIAGEVTDDDLRQDVAGAASTDDALRAAVLMAASFRGIVAPPASPDELDVVDPYGQSTAVYERSAGQLVPAVEATAVLLERAALLAS</sequence>
<keyword evidence="2" id="KW-0378">Hydrolase</keyword>
<feature type="active site" description="Proton donor" evidence="4">
    <location>
        <position position="119"/>
    </location>
</feature>
<dbReference type="SMART" id="SM00226">
    <property type="entry name" value="LMWPc"/>
    <property type="match status" value="1"/>
</dbReference>
<gene>
    <name evidence="6" type="ORF">SAMN04489810_3484</name>
</gene>
<comment type="similarity">
    <text evidence="1">Belongs to the low molecular weight phosphotyrosine protein phosphatase family.</text>
</comment>
<dbReference type="RefSeq" id="WP_091492885.1">
    <property type="nucleotide sequence ID" value="NZ_LT629692.1"/>
</dbReference>